<organism evidence="3 4">
    <name type="scientific">Nesterenkonia lutea</name>
    <dbReference type="NCBI Taxonomy" id="272919"/>
    <lineage>
        <taxon>Bacteria</taxon>
        <taxon>Bacillati</taxon>
        <taxon>Actinomycetota</taxon>
        <taxon>Actinomycetes</taxon>
        <taxon>Micrococcales</taxon>
        <taxon>Micrococcaceae</taxon>
        <taxon>Nesterenkonia</taxon>
    </lineage>
</organism>
<protein>
    <recommendedName>
        <fullName evidence="2">M23ase beta-sheet core domain-containing protein</fullName>
    </recommendedName>
</protein>
<feature type="compositionally biased region" description="Polar residues" evidence="1">
    <location>
        <begin position="15"/>
        <end position="25"/>
    </location>
</feature>
<proteinExistence type="predicted"/>
<dbReference type="Pfam" id="PF01551">
    <property type="entry name" value="Peptidase_M23"/>
    <property type="match status" value="1"/>
</dbReference>
<keyword evidence="4" id="KW-1185">Reference proteome</keyword>
<name>A0ABR9JFJ5_9MICC</name>
<evidence type="ECO:0000313" key="3">
    <source>
        <dbReference type="EMBL" id="MBE1524705.1"/>
    </source>
</evidence>
<evidence type="ECO:0000313" key="4">
    <source>
        <dbReference type="Proteomes" id="UP000643525"/>
    </source>
</evidence>
<dbReference type="PANTHER" id="PTHR21666">
    <property type="entry name" value="PEPTIDASE-RELATED"/>
    <property type="match status" value="1"/>
</dbReference>
<comment type="caution">
    <text evidence="3">The sequence shown here is derived from an EMBL/GenBank/DDBJ whole genome shotgun (WGS) entry which is preliminary data.</text>
</comment>
<reference evidence="3 4" key="1">
    <citation type="submission" date="2020-10" db="EMBL/GenBank/DDBJ databases">
        <title>Sequencing the genomes of 1000 actinobacteria strains.</title>
        <authorList>
            <person name="Klenk H.-P."/>
        </authorList>
    </citation>
    <scope>NUCLEOTIDE SEQUENCE [LARGE SCALE GENOMIC DNA]</scope>
    <source>
        <strain evidence="3 4">DSM 15666</strain>
    </source>
</reference>
<dbReference type="SUPFAM" id="SSF51261">
    <property type="entry name" value="Duplicated hybrid motif"/>
    <property type="match status" value="1"/>
</dbReference>
<feature type="region of interest" description="Disordered" evidence="1">
    <location>
        <begin position="1"/>
        <end position="25"/>
    </location>
</feature>
<evidence type="ECO:0000256" key="1">
    <source>
        <dbReference type="SAM" id="MobiDB-lite"/>
    </source>
</evidence>
<dbReference type="PANTHER" id="PTHR21666:SF270">
    <property type="entry name" value="MUREIN HYDROLASE ACTIVATOR ENVC"/>
    <property type="match status" value="1"/>
</dbReference>
<dbReference type="Proteomes" id="UP000643525">
    <property type="component" value="Unassembled WGS sequence"/>
</dbReference>
<dbReference type="EMBL" id="JADBED010000001">
    <property type="protein sequence ID" value="MBE1524705.1"/>
    <property type="molecule type" value="Genomic_DNA"/>
</dbReference>
<dbReference type="InterPro" id="IPR016047">
    <property type="entry name" value="M23ase_b-sheet_dom"/>
</dbReference>
<sequence length="229" mass="24750">MSASTRLRALVPQGHQGTESNRTTPSIDVQYPFVGRWLAQNSPANRVPSHGTSLFATSYAIDFVPVDDSGHTAPMTFGAFLRPESPVRFTGFGRTLLAPVEGIVVTAHDTELDHPAYRGLPSISYALTQQRRVRAGWVALAGNHVLIESEGVIVALCHLQQDSVQVRPGQLVAVGDVLGRCGNSGNRTEPHVHLQAIDHRDVACANAVRMTIEGSIPRNGRIVNIGPRR</sequence>
<evidence type="ECO:0000259" key="2">
    <source>
        <dbReference type="Pfam" id="PF01551"/>
    </source>
</evidence>
<dbReference type="Gene3D" id="2.70.70.10">
    <property type="entry name" value="Glucose Permease (Domain IIA)"/>
    <property type="match status" value="1"/>
</dbReference>
<dbReference type="InterPro" id="IPR011055">
    <property type="entry name" value="Dup_hybrid_motif"/>
</dbReference>
<feature type="domain" description="M23ase beta-sheet core" evidence="2">
    <location>
        <begin position="133"/>
        <end position="197"/>
    </location>
</feature>
<gene>
    <name evidence="3" type="ORF">H4W27_001823</name>
</gene>
<dbReference type="CDD" id="cd12797">
    <property type="entry name" value="M23_peptidase"/>
    <property type="match status" value="1"/>
</dbReference>
<dbReference type="RefSeq" id="WP_192595683.1">
    <property type="nucleotide sequence ID" value="NZ_BAAALJ010000002.1"/>
</dbReference>
<dbReference type="InterPro" id="IPR050570">
    <property type="entry name" value="Cell_wall_metabolism_enzyme"/>
</dbReference>
<accession>A0ABR9JFJ5</accession>